<feature type="chain" id="PRO_5045658607" evidence="1">
    <location>
        <begin position="22"/>
        <end position="469"/>
    </location>
</feature>
<evidence type="ECO:0000256" key="1">
    <source>
        <dbReference type="SAM" id="SignalP"/>
    </source>
</evidence>
<protein>
    <submittedName>
        <fullName evidence="2">YD repeat-containing protein</fullName>
    </submittedName>
</protein>
<proteinExistence type="predicted"/>
<dbReference type="Proteomes" id="UP000248584">
    <property type="component" value="Unassembled WGS sequence"/>
</dbReference>
<sequence>MKNITKIIAITIVLLNLSVNAQKPFWQHAPLNFIPDARRLDAQQVQGDVYTIDDLYFDVNGNYAGVNMDGLIQNKIWTVDDINDPDFPGAVREYDVNNNLVKLTFYDAGVLDRSFEYVYNKSGLITTALTDGEVTSTYSYDAQNRLSVFVNLNPLNAHTKKFTYKQDGALLKVTQLRITKDGSKQKKETSELHFLNGLEVFNSNKTYQNTYEFDHHNNWISKTVLYPGEKEPISDYRTITYHSERPKAEELTIIKDFINNDVTQPIFTLKVNGKESDIFTLKHVPAVNAVFVYNNLTGDYFYALDDMKSSYALKTVYHVKSAYAATPYIAIYIENDLIVLDRNMILDNSQIVTAMLGIARVFYDKVSGMTYFHLNALYDDVPIVPLAKVDETKKAFYVITNEDTLVIVDKGVSMFDNRDVVVKYLENGNPVMVIEGMPSYVLPPFETMTRNRIGIADAYVSGDLFEKAP</sequence>
<dbReference type="EMBL" id="QKZR01000001">
    <property type="protein sequence ID" value="PZX43446.1"/>
    <property type="molecule type" value="Genomic_DNA"/>
</dbReference>
<feature type="signal peptide" evidence="1">
    <location>
        <begin position="1"/>
        <end position="21"/>
    </location>
</feature>
<comment type="caution">
    <text evidence="2">The sequence shown here is derived from an EMBL/GenBank/DDBJ whole genome shotgun (WGS) entry which is preliminary data.</text>
</comment>
<dbReference type="RefSeq" id="WP_015361261.1">
    <property type="nucleotide sequence ID" value="NZ_QKZR01000001.1"/>
</dbReference>
<name>A0ABX5Q0C5_9FLAO</name>
<gene>
    <name evidence="2" type="ORF">LX97_00446</name>
</gene>
<keyword evidence="1" id="KW-0732">Signal</keyword>
<evidence type="ECO:0000313" key="2">
    <source>
        <dbReference type="EMBL" id="PZX43446.1"/>
    </source>
</evidence>
<keyword evidence="3" id="KW-1185">Reference proteome</keyword>
<accession>A0ABX5Q0C5</accession>
<evidence type="ECO:0000313" key="3">
    <source>
        <dbReference type="Proteomes" id="UP000248584"/>
    </source>
</evidence>
<reference evidence="2 3" key="1">
    <citation type="submission" date="2018-06" db="EMBL/GenBank/DDBJ databases">
        <title>Genomic Encyclopedia of Archaeal and Bacterial Type Strains, Phase II (KMG-II): from individual species to whole genera.</title>
        <authorList>
            <person name="Goeker M."/>
        </authorList>
    </citation>
    <scope>NUCLEOTIDE SEQUENCE [LARGE SCALE GENOMIC DNA]</scope>
    <source>
        <strain evidence="2 3">DSM 17205</strain>
    </source>
</reference>
<dbReference type="Gene3D" id="2.180.10.10">
    <property type="entry name" value="RHS repeat-associated core"/>
    <property type="match status" value="1"/>
</dbReference>
<organism evidence="2 3">
    <name type="scientific">Nonlabens dokdonensis</name>
    <dbReference type="NCBI Taxonomy" id="328515"/>
    <lineage>
        <taxon>Bacteria</taxon>
        <taxon>Pseudomonadati</taxon>
        <taxon>Bacteroidota</taxon>
        <taxon>Flavobacteriia</taxon>
        <taxon>Flavobacteriales</taxon>
        <taxon>Flavobacteriaceae</taxon>
        <taxon>Nonlabens</taxon>
    </lineage>
</organism>